<dbReference type="Pfam" id="PF18998">
    <property type="entry name" value="Flg_new_2"/>
    <property type="match status" value="5"/>
</dbReference>
<name>A0ABU9LWW2_9BACT</name>
<organism evidence="2 3">
    <name type="scientific">Hymenobacter segetis</name>
    <dbReference type="NCBI Taxonomy" id="2025509"/>
    <lineage>
        <taxon>Bacteria</taxon>
        <taxon>Pseudomonadati</taxon>
        <taxon>Bacteroidota</taxon>
        <taxon>Cytophagia</taxon>
        <taxon>Cytophagales</taxon>
        <taxon>Hymenobacteraceae</taxon>
        <taxon>Hymenobacter</taxon>
    </lineage>
</organism>
<dbReference type="RefSeq" id="WP_342298781.1">
    <property type="nucleotide sequence ID" value="NZ_JBCEVZ010000030.1"/>
</dbReference>
<feature type="domain" description="Bacterial repeat" evidence="1">
    <location>
        <begin position="740"/>
        <end position="810"/>
    </location>
</feature>
<feature type="domain" description="Bacterial repeat" evidence="1">
    <location>
        <begin position="319"/>
        <end position="389"/>
    </location>
</feature>
<dbReference type="EMBL" id="JBCEVZ010000030">
    <property type="protein sequence ID" value="MEL5995160.1"/>
    <property type="molecule type" value="Genomic_DNA"/>
</dbReference>
<evidence type="ECO:0000259" key="1">
    <source>
        <dbReference type="Pfam" id="PF18998"/>
    </source>
</evidence>
<evidence type="ECO:0000313" key="2">
    <source>
        <dbReference type="EMBL" id="MEL5995160.1"/>
    </source>
</evidence>
<feature type="domain" description="Bacterial repeat" evidence="1">
    <location>
        <begin position="394"/>
        <end position="463"/>
    </location>
</feature>
<gene>
    <name evidence="2" type="ORF">AAFH49_13155</name>
</gene>
<dbReference type="Proteomes" id="UP001479606">
    <property type="component" value="Unassembled WGS sequence"/>
</dbReference>
<dbReference type="Gene3D" id="3.40.50.1110">
    <property type="entry name" value="SGNH hydrolase"/>
    <property type="match status" value="1"/>
</dbReference>
<protein>
    <submittedName>
        <fullName evidence="2">InlB B-repeat-containing protein</fullName>
    </submittedName>
</protein>
<feature type="domain" description="Bacterial repeat" evidence="1">
    <location>
        <begin position="590"/>
        <end position="660"/>
    </location>
</feature>
<dbReference type="InterPro" id="IPR013378">
    <property type="entry name" value="InlB-like_B-rpt"/>
</dbReference>
<feature type="domain" description="Bacterial repeat" evidence="1">
    <location>
        <begin position="665"/>
        <end position="735"/>
    </location>
</feature>
<evidence type="ECO:0000313" key="3">
    <source>
        <dbReference type="Proteomes" id="UP001479606"/>
    </source>
</evidence>
<dbReference type="InterPro" id="IPR044060">
    <property type="entry name" value="Bacterial_rp_domain"/>
</dbReference>
<dbReference type="InterPro" id="IPR036514">
    <property type="entry name" value="SGNH_hydro_sf"/>
</dbReference>
<comment type="caution">
    <text evidence="2">The sequence shown here is derived from an EMBL/GenBank/DDBJ whole genome shotgun (WGS) entry which is preliminary data.</text>
</comment>
<proteinExistence type="predicted"/>
<accession>A0ABU9LWW2</accession>
<reference evidence="2 3" key="1">
    <citation type="journal article" date="2018" name="Arch. Microbiol.">
        <title>Hymenobacter segetis sp. nov., isolated from soil.</title>
        <authorList>
            <person name="Ten L.N."/>
            <person name="Lim S.J."/>
            <person name="Kim B.O."/>
            <person name="Kang I.K."/>
            <person name="Jung H.Y."/>
        </authorList>
    </citation>
    <scope>NUCLEOTIDE SEQUENCE [LARGE SCALE GENOMIC DNA]</scope>
    <source>
        <strain evidence="2 3">S7-3-11</strain>
    </source>
</reference>
<keyword evidence="3" id="KW-1185">Reference proteome</keyword>
<sequence length="1082" mass="111333">MLMRYAHFRDLKWLIATLCTGLALLAPAGPALSQTRILFVGNSFTHGYVAPVLNYNAAAIFDDNYGLPANSPRHESDDSGPWGGVPGIFKRFTDEAGLAYEVHIEAINGVDLTYHYTNALSVIGRPAGWDKVVLQELSTGPLPANKGGNQADFFTYSTRLEQAVHAANAAAKVYLYETWARADLTYPAGQPYSGQPITAMGTDLHNGYAQAFAQNGHFEAVAPVGDAWQLAMQTGVAMPNPYNPTAGQLDLWSNYFHASKWGSYLSACVLLYQITGVDPRTLGTGETAAADLGIAPADAVALQQVAYNQVSGATSPATYSLTVTATGSGTVAKSPDQATYASGATVSLTATPAAGFTFSGWSGDATGTTNPLTVTMTANKSITATFTAVPPTSYTLTTSTSGSGAVTKNPNQASYASGSSVALTATPAAGFTFTGWSGDATGTTNPLTVTMTANKAITATFTATGQSVVSYILVNADSNTDIQGIAAGATLNLATLPTRNLNIRATTSPATVGSVVFALSGTQTRNQTESVAPYALFGDNGAGKYNSWTPAVGNYSLTATPYTAGNGNGTAGTPLSISFSVSNQATPASYTLTATTVGSGTVTKNPDQTSYPSGTNVTLTATPAAGFTFTGWSGSATGSTNPLTVAMTANKTITATFTAVAPTTYTLTTNTVGTGTVTKNPNTATYASGSSVMLTATPGTGYTFTGWSGDASGSTNPLTVTMTANKSITATFTAVAPTTYTLTTATTGSGTVVKNPNQTSYASGSSVTLTATPAAGYQFNGWSGDATGTTNPLTVTMTTNKAITATFTATSGTGLTFYRALNINGNALVLDGQNWEAATGAANFTVTGTRFANQNITLNPATDALRASMIRSSVYGPSIDATLRNVPAGTYAVYAYVWEDNSPEIFDVRVQGQVVLANYNSGPAGHWDRLGPYPATVTGTGTLVLSTAGGYANLSGVEVWRQNAGAARTALAADFSSSMSSAPSASISSPDAARLSGSAGIATPQAYPNPTGDGRLWVLLPDDFQGPVAYSLVSVLGAKLASGQLTEAAQLLDFSHELTTSGLYYLLLKGRNQRAQIKLVRP</sequence>
<dbReference type="NCBIfam" id="TIGR02543">
    <property type="entry name" value="List_Bact_rpt"/>
    <property type="match status" value="5"/>
</dbReference>